<dbReference type="AlphaFoldDB" id="A0A392TU08"/>
<dbReference type="Proteomes" id="UP000265520">
    <property type="component" value="Unassembled WGS sequence"/>
</dbReference>
<keyword evidence="2" id="KW-1185">Reference proteome</keyword>
<evidence type="ECO:0000313" key="1">
    <source>
        <dbReference type="EMBL" id="MCI64552.1"/>
    </source>
</evidence>
<reference evidence="1 2" key="1">
    <citation type="journal article" date="2018" name="Front. Plant Sci.">
        <title>Red Clover (Trifolium pratense) and Zigzag Clover (T. medium) - A Picture of Genomic Similarities and Differences.</title>
        <authorList>
            <person name="Dluhosova J."/>
            <person name="Istvanek J."/>
            <person name="Nedelnik J."/>
            <person name="Repkova J."/>
        </authorList>
    </citation>
    <scope>NUCLEOTIDE SEQUENCE [LARGE SCALE GENOMIC DNA]</scope>
    <source>
        <strain evidence="2">cv. 10/8</strain>
        <tissue evidence="1">Leaf</tissue>
    </source>
</reference>
<feature type="non-terminal residue" evidence="1">
    <location>
        <position position="1"/>
    </location>
</feature>
<protein>
    <submittedName>
        <fullName evidence="1">Uncharacterized protein</fullName>
    </submittedName>
</protein>
<proteinExistence type="predicted"/>
<dbReference type="EMBL" id="LXQA010658567">
    <property type="protein sequence ID" value="MCI64552.1"/>
    <property type="molecule type" value="Genomic_DNA"/>
</dbReference>
<evidence type="ECO:0000313" key="2">
    <source>
        <dbReference type="Proteomes" id="UP000265520"/>
    </source>
</evidence>
<name>A0A392TU08_9FABA</name>
<comment type="caution">
    <text evidence="1">The sequence shown here is derived from an EMBL/GenBank/DDBJ whole genome shotgun (WGS) entry which is preliminary data.</text>
</comment>
<sequence>SDLLRRAKDLLRRTQPTANKMHFFFLHYAGRSAPCAGRQTSCAGRMLPAPRAENNEENSSKMA</sequence>
<accession>A0A392TU08</accession>
<organism evidence="1 2">
    <name type="scientific">Trifolium medium</name>
    <dbReference type="NCBI Taxonomy" id="97028"/>
    <lineage>
        <taxon>Eukaryota</taxon>
        <taxon>Viridiplantae</taxon>
        <taxon>Streptophyta</taxon>
        <taxon>Embryophyta</taxon>
        <taxon>Tracheophyta</taxon>
        <taxon>Spermatophyta</taxon>
        <taxon>Magnoliopsida</taxon>
        <taxon>eudicotyledons</taxon>
        <taxon>Gunneridae</taxon>
        <taxon>Pentapetalae</taxon>
        <taxon>rosids</taxon>
        <taxon>fabids</taxon>
        <taxon>Fabales</taxon>
        <taxon>Fabaceae</taxon>
        <taxon>Papilionoideae</taxon>
        <taxon>50 kb inversion clade</taxon>
        <taxon>NPAAA clade</taxon>
        <taxon>Hologalegina</taxon>
        <taxon>IRL clade</taxon>
        <taxon>Trifolieae</taxon>
        <taxon>Trifolium</taxon>
    </lineage>
</organism>